<evidence type="ECO:0000313" key="3">
    <source>
        <dbReference type="Proteomes" id="UP001596383"/>
    </source>
</evidence>
<reference evidence="2 3" key="1">
    <citation type="journal article" date="2019" name="Int. J. Syst. Evol. Microbiol.">
        <title>The Global Catalogue of Microorganisms (GCM) 10K type strain sequencing project: providing services to taxonomists for standard genome sequencing and annotation.</title>
        <authorList>
            <consortium name="The Broad Institute Genomics Platform"/>
            <consortium name="The Broad Institute Genome Sequencing Center for Infectious Disease"/>
            <person name="Wu L."/>
            <person name="Ma J."/>
        </authorList>
    </citation>
    <scope>NUCLEOTIDE SEQUENCE [LARGE SCALE GENOMIC DNA]</scope>
    <source>
        <strain evidence="2 3">LMG 29247</strain>
    </source>
</reference>
<dbReference type="EMBL" id="JBHSWV010000073">
    <property type="protein sequence ID" value="MFC6764323.1"/>
    <property type="molecule type" value="Genomic_DNA"/>
</dbReference>
<organism evidence="2 3">
    <name type="scientific">Natrinema soli</name>
    <dbReference type="NCBI Taxonomy" id="1930624"/>
    <lineage>
        <taxon>Archaea</taxon>
        <taxon>Methanobacteriati</taxon>
        <taxon>Methanobacteriota</taxon>
        <taxon>Stenosarchaea group</taxon>
        <taxon>Halobacteria</taxon>
        <taxon>Halobacteriales</taxon>
        <taxon>Natrialbaceae</taxon>
        <taxon>Natrinema</taxon>
    </lineage>
</organism>
<protein>
    <submittedName>
        <fullName evidence="2">HalOD1 output domain-containing protein</fullName>
    </submittedName>
</protein>
<proteinExistence type="predicted"/>
<evidence type="ECO:0000259" key="1">
    <source>
        <dbReference type="Pfam" id="PF18545"/>
    </source>
</evidence>
<gene>
    <name evidence="2" type="ORF">ACFQE6_04475</name>
</gene>
<accession>A0ABD5SGX4</accession>
<evidence type="ECO:0000313" key="2">
    <source>
        <dbReference type="EMBL" id="MFC6764323.1"/>
    </source>
</evidence>
<dbReference type="AlphaFoldDB" id="A0ABD5SGX4"/>
<dbReference type="InterPro" id="IPR040624">
    <property type="entry name" value="HalOD1"/>
</dbReference>
<sequence length="83" mass="9025">MKTSLAENDTNKTPVNAVIEAVAEETDSDPLDLPPLYETIEPDALNTLFNSSETSSQVLFQYAGFEVVVQGSEVEVEPLHGEL</sequence>
<dbReference type="Proteomes" id="UP001596383">
    <property type="component" value="Unassembled WGS sequence"/>
</dbReference>
<dbReference type="Pfam" id="PF18545">
    <property type="entry name" value="HalOD1"/>
    <property type="match status" value="1"/>
</dbReference>
<feature type="domain" description="Halobacterial output" evidence="1">
    <location>
        <begin position="12"/>
        <end position="78"/>
    </location>
</feature>
<keyword evidence="3" id="KW-1185">Reference proteome</keyword>
<name>A0ABD5SGX4_9EURY</name>
<dbReference type="RefSeq" id="WP_273737396.1">
    <property type="nucleotide sequence ID" value="NZ_JAQIVI010000073.1"/>
</dbReference>
<comment type="caution">
    <text evidence="2">The sequence shown here is derived from an EMBL/GenBank/DDBJ whole genome shotgun (WGS) entry which is preliminary data.</text>
</comment>